<evidence type="ECO:0000259" key="2">
    <source>
        <dbReference type="Pfam" id="PF13613"/>
    </source>
</evidence>
<feature type="domain" description="Transposase Helix-turn-helix" evidence="2">
    <location>
        <begin position="479"/>
        <end position="528"/>
    </location>
</feature>
<dbReference type="InterPro" id="IPR011518">
    <property type="entry name" value="Transposase_36"/>
</dbReference>
<keyword evidence="4" id="KW-1185">Reference proteome</keyword>
<proteinExistence type="predicted"/>
<dbReference type="Pfam" id="PF07592">
    <property type="entry name" value="DDE_Tnp_ISAZ013"/>
    <property type="match status" value="1"/>
</dbReference>
<sequence>MGISDETRGQLSTKFGVMFPHLDERQRRLLMGAEARALGHGGIRAVARAAQVSETTVRKGVAELGASEAPLGRVRRPGGGRKRAVDRDPGLRSAVLALVEPDERGDPMSPLRWTVKSTRTLAAELTRRGHRVSADTVGDLLREEGFSLQAGAKTLEGRQHPDRDGQFRYISERAQEHMNAGQPVISVDTKKKELVGDYKNAGRQWRPQGEPPLVKTHDFLDRQGPGKAIPYGIYDIAANTGWVSVGTDHDTAAFAVASIRRWWQGRGRHDYPAATRLLITADAGGSNGYRTRAWKTELAALASETGLTITVCHMPPGTSKWNKIEHRLFSHISMNWRGCPLTSHDVIVKSIAATTTRTGLTVHAVLDPGTYNTGIKVTDSDIDALPMHRHRFHGDWNYTLHPSPRAPATAKSPRSVGSLSPQPCTGCLRDPELTGMPEPELAELISQLGQTLDELREQGRRQQRGGDRVRARGAGAKDKLTTADRVLATVLYLRKLGTRDLLAQLFGVNGSTLTRAVHQVRPLLAEHGHIIPASTARFRTPADVAAFLANSSPTEIKATR</sequence>
<dbReference type="Pfam" id="PF13613">
    <property type="entry name" value="HTH_Tnp_4"/>
    <property type="match status" value="1"/>
</dbReference>
<dbReference type="NCBIfam" id="NF033519">
    <property type="entry name" value="transpos_ISAzo13"/>
    <property type="match status" value="1"/>
</dbReference>
<dbReference type="Proteomes" id="UP001352223">
    <property type="component" value="Unassembled WGS sequence"/>
</dbReference>
<evidence type="ECO:0000313" key="4">
    <source>
        <dbReference type="Proteomes" id="UP001352223"/>
    </source>
</evidence>
<evidence type="ECO:0000313" key="3">
    <source>
        <dbReference type="EMBL" id="MEB3963391.1"/>
    </source>
</evidence>
<dbReference type="EMBL" id="JAOZYB010000232">
    <property type="protein sequence ID" value="MEB3963391.1"/>
    <property type="molecule type" value="Genomic_DNA"/>
</dbReference>
<dbReference type="RefSeq" id="WP_324771133.1">
    <property type="nucleotide sequence ID" value="NZ_JAOZYB010000232.1"/>
</dbReference>
<dbReference type="InterPro" id="IPR027805">
    <property type="entry name" value="Transposase_HTH_dom"/>
</dbReference>
<feature type="region of interest" description="Disordered" evidence="1">
    <location>
        <begin position="403"/>
        <end position="435"/>
    </location>
</feature>
<reference evidence="3 4" key="1">
    <citation type="submission" date="2022-10" db="EMBL/GenBank/DDBJ databases">
        <authorList>
            <person name="Xie J."/>
            <person name="Shen N."/>
        </authorList>
    </citation>
    <scope>NUCLEOTIDE SEQUENCE [LARGE SCALE GENOMIC DNA]</scope>
    <source>
        <strain evidence="3 4">DSM 41681</strain>
    </source>
</reference>
<gene>
    <name evidence="3" type="ORF">OKJ48_24560</name>
</gene>
<organism evidence="3 4">
    <name type="scientific">Streptomyces kunmingensis</name>
    <dbReference type="NCBI Taxonomy" id="68225"/>
    <lineage>
        <taxon>Bacteria</taxon>
        <taxon>Bacillati</taxon>
        <taxon>Actinomycetota</taxon>
        <taxon>Actinomycetes</taxon>
        <taxon>Kitasatosporales</taxon>
        <taxon>Streptomycetaceae</taxon>
        <taxon>Streptomyces</taxon>
    </lineage>
</organism>
<name>A0ABU6CHC2_9ACTN</name>
<comment type="caution">
    <text evidence="3">The sequence shown here is derived from an EMBL/GenBank/DDBJ whole genome shotgun (WGS) entry which is preliminary data.</text>
</comment>
<accession>A0ABU6CHC2</accession>
<evidence type="ECO:0000256" key="1">
    <source>
        <dbReference type="SAM" id="MobiDB-lite"/>
    </source>
</evidence>
<protein>
    <submittedName>
        <fullName evidence="3">ISAzo13 family transposase</fullName>
    </submittedName>
</protein>